<organism evidence="2 3">
    <name type="scientific">Arctia plantaginis</name>
    <name type="common">Wood tiger moth</name>
    <name type="synonym">Phalaena plantaginis</name>
    <dbReference type="NCBI Taxonomy" id="874455"/>
    <lineage>
        <taxon>Eukaryota</taxon>
        <taxon>Metazoa</taxon>
        <taxon>Ecdysozoa</taxon>
        <taxon>Arthropoda</taxon>
        <taxon>Hexapoda</taxon>
        <taxon>Insecta</taxon>
        <taxon>Pterygota</taxon>
        <taxon>Neoptera</taxon>
        <taxon>Endopterygota</taxon>
        <taxon>Lepidoptera</taxon>
        <taxon>Glossata</taxon>
        <taxon>Ditrysia</taxon>
        <taxon>Noctuoidea</taxon>
        <taxon>Erebidae</taxon>
        <taxon>Arctiinae</taxon>
        <taxon>Arctia</taxon>
    </lineage>
</organism>
<dbReference type="OrthoDB" id="7423012at2759"/>
<feature type="non-terminal residue" evidence="2">
    <location>
        <position position="65"/>
    </location>
</feature>
<accession>A0A8S1BVJ1</accession>
<protein>
    <submittedName>
        <fullName evidence="2">Uncharacterized protein</fullName>
    </submittedName>
</protein>
<evidence type="ECO:0000313" key="2">
    <source>
        <dbReference type="EMBL" id="CAB3262612.1"/>
    </source>
</evidence>
<evidence type="ECO:0000313" key="3">
    <source>
        <dbReference type="Proteomes" id="UP000494106"/>
    </source>
</evidence>
<comment type="caution">
    <text evidence="2">The sequence shown here is derived from an EMBL/GenBank/DDBJ whole genome shotgun (WGS) entry which is preliminary data.</text>
</comment>
<evidence type="ECO:0000256" key="1">
    <source>
        <dbReference type="SAM" id="MobiDB-lite"/>
    </source>
</evidence>
<sequence length="65" mass="7420">VEKEMKRARKARRKAKQKIKTLPKINLDDYDMPEDDGQADLVGEDDDSEGTLVIQILRKTPSQPP</sequence>
<feature type="region of interest" description="Disordered" evidence="1">
    <location>
        <begin position="1"/>
        <end position="20"/>
    </location>
</feature>
<reference evidence="2 3" key="1">
    <citation type="submission" date="2020-04" db="EMBL/GenBank/DDBJ databases">
        <authorList>
            <person name="Wallbank WR R."/>
            <person name="Pardo Diaz C."/>
            <person name="Kozak K."/>
            <person name="Martin S."/>
            <person name="Jiggins C."/>
            <person name="Moest M."/>
            <person name="Warren A I."/>
            <person name="Byers J.R.P. K."/>
            <person name="Montejo-Kovacevich G."/>
            <person name="Yen C E."/>
        </authorList>
    </citation>
    <scope>NUCLEOTIDE SEQUENCE [LARGE SCALE GENOMIC DNA]</scope>
</reference>
<dbReference type="AlphaFoldDB" id="A0A8S1BVJ1"/>
<proteinExistence type="predicted"/>
<keyword evidence="3" id="KW-1185">Reference proteome</keyword>
<feature type="region of interest" description="Disordered" evidence="1">
    <location>
        <begin position="27"/>
        <end position="48"/>
    </location>
</feature>
<name>A0A8S1BVJ1_ARCPL</name>
<dbReference type="Proteomes" id="UP000494106">
    <property type="component" value="Unassembled WGS sequence"/>
</dbReference>
<gene>
    <name evidence="2" type="ORF">APLA_LOCUS18488</name>
</gene>
<dbReference type="EMBL" id="CADEBC010001064">
    <property type="protein sequence ID" value="CAB3262612.1"/>
    <property type="molecule type" value="Genomic_DNA"/>
</dbReference>
<feature type="compositionally biased region" description="Acidic residues" evidence="1">
    <location>
        <begin position="28"/>
        <end position="48"/>
    </location>
</feature>